<dbReference type="Proteomes" id="UP000676169">
    <property type="component" value="Chromosome"/>
</dbReference>
<evidence type="ECO:0000313" key="1">
    <source>
        <dbReference type="EMBL" id="QUE50481.1"/>
    </source>
</evidence>
<accession>A0A975G814</accession>
<gene>
    <name evidence="1" type="ORF">KBB96_16650</name>
</gene>
<dbReference type="AlphaFoldDB" id="A0A975G814"/>
<organism evidence="1 2">
    <name type="scientific">Luteolibacter ambystomatis</name>
    <dbReference type="NCBI Taxonomy" id="2824561"/>
    <lineage>
        <taxon>Bacteria</taxon>
        <taxon>Pseudomonadati</taxon>
        <taxon>Verrucomicrobiota</taxon>
        <taxon>Verrucomicrobiia</taxon>
        <taxon>Verrucomicrobiales</taxon>
        <taxon>Verrucomicrobiaceae</taxon>
        <taxon>Luteolibacter</taxon>
    </lineage>
</organism>
<reference evidence="1" key="1">
    <citation type="submission" date="2021-04" db="EMBL/GenBank/DDBJ databases">
        <title>Luteolibacter sp. 32A isolated from the skin of an Anderson's salamander (Ambystoma andersonii).</title>
        <authorList>
            <person name="Spergser J."/>
            <person name="Busse H.-J."/>
        </authorList>
    </citation>
    <scope>NUCLEOTIDE SEQUENCE</scope>
    <source>
        <strain evidence="1">32A</strain>
    </source>
</reference>
<dbReference type="KEGG" id="lamb:KBB96_16650"/>
<dbReference type="EMBL" id="CP073100">
    <property type="protein sequence ID" value="QUE50481.1"/>
    <property type="molecule type" value="Genomic_DNA"/>
</dbReference>
<dbReference type="RefSeq" id="WP_211630621.1">
    <property type="nucleotide sequence ID" value="NZ_CP073100.1"/>
</dbReference>
<proteinExistence type="predicted"/>
<protein>
    <submittedName>
        <fullName evidence="1">Uncharacterized protein</fullName>
    </submittedName>
</protein>
<name>A0A975G814_9BACT</name>
<keyword evidence="2" id="KW-1185">Reference proteome</keyword>
<sequence>MSESNSNVFVLSRINKALRGDFQHLSEADSELQGMLKDTRSFGERVLPSIGSDPTWKSRWETAESLLAEIRLYTAKLREELESEATSPLAGFDAVVTRDENLHETLHGLSSQLDRALDIDDREDWRELWQSVEGQLDVIRAYLAATRARVETRRKHGEAESERLRQEVLSHLPADASLEDPAKYSAEYERAFQQFQRDKHRTGGLIDIFKGLLLIQEEGPEAKLRRRLHEPADG</sequence>
<evidence type="ECO:0000313" key="2">
    <source>
        <dbReference type="Proteomes" id="UP000676169"/>
    </source>
</evidence>